<evidence type="ECO:0000313" key="2">
    <source>
        <dbReference type="EMBL" id="KAK7194833.1"/>
    </source>
</evidence>
<organism evidence="2 3">
    <name type="scientific">Novymonas esmeraldas</name>
    <dbReference type="NCBI Taxonomy" id="1808958"/>
    <lineage>
        <taxon>Eukaryota</taxon>
        <taxon>Discoba</taxon>
        <taxon>Euglenozoa</taxon>
        <taxon>Kinetoplastea</taxon>
        <taxon>Metakinetoplastina</taxon>
        <taxon>Trypanosomatida</taxon>
        <taxon>Trypanosomatidae</taxon>
        <taxon>Novymonas</taxon>
    </lineage>
</organism>
<feature type="region of interest" description="Disordered" evidence="1">
    <location>
        <begin position="185"/>
        <end position="262"/>
    </location>
</feature>
<feature type="compositionally biased region" description="Low complexity" evidence="1">
    <location>
        <begin position="225"/>
        <end position="248"/>
    </location>
</feature>
<accession>A0AAW0EL10</accession>
<reference evidence="2 3" key="1">
    <citation type="journal article" date="2021" name="MBio">
        <title>A New Model Trypanosomatid, Novymonas esmeraldas: Genomic Perception of Its 'Candidatus Pandoraea novymonadis' Endosymbiont.</title>
        <authorList>
            <person name="Zakharova A."/>
            <person name="Saura A."/>
            <person name="Butenko A."/>
            <person name="Podesvova L."/>
            <person name="Warmusova S."/>
            <person name="Kostygov A.Y."/>
            <person name="Nenarokova A."/>
            <person name="Lukes J."/>
            <person name="Opperdoes F.R."/>
            <person name="Yurchenko V."/>
        </authorList>
    </citation>
    <scope>NUCLEOTIDE SEQUENCE [LARGE SCALE GENOMIC DNA]</scope>
    <source>
        <strain evidence="2 3">E262AT.01</strain>
    </source>
</reference>
<evidence type="ECO:0000313" key="3">
    <source>
        <dbReference type="Proteomes" id="UP001430356"/>
    </source>
</evidence>
<evidence type="ECO:0008006" key="4">
    <source>
        <dbReference type="Google" id="ProtNLM"/>
    </source>
</evidence>
<keyword evidence="3" id="KW-1185">Reference proteome</keyword>
<proteinExistence type="predicted"/>
<evidence type="ECO:0000256" key="1">
    <source>
        <dbReference type="SAM" id="MobiDB-lite"/>
    </source>
</evidence>
<feature type="compositionally biased region" description="Low complexity" evidence="1">
    <location>
        <begin position="130"/>
        <end position="147"/>
    </location>
</feature>
<feature type="compositionally biased region" description="Basic and acidic residues" evidence="1">
    <location>
        <begin position="194"/>
        <end position="217"/>
    </location>
</feature>
<dbReference type="EMBL" id="JAECZO010000043">
    <property type="protein sequence ID" value="KAK7194833.1"/>
    <property type="molecule type" value="Genomic_DNA"/>
</dbReference>
<feature type="compositionally biased region" description="Low complexity" evidence="1">
    <location>
        <begin position="318"/>
        <end position="330"/>
    </location>
</feature>
<gene>
    <name evidence="2" type="ORF">NESM_000403900</name>
</gene>
<comment type="caution">
    <text evidence="2">The sequence shown here is derived from an EMBL/GenBank/DDBJ whole genome shotgun (WGS) entry which is preliminary data.</text>
</comment>
<feature type="region of interest" description="Disordered" evidence="1">
    <location>
        <begin position="121"/>
        <end position="154"/>
    </location>
</feature>
<sequence>MGKEKVRRTAAAATATEATAASLCFLVHPVPSIADESFLQTIFCGTVQRSAFLGFGRGRFAIAELTSATAAAAAVDALARVEAVEQRDGGRDDGTAPATASALEMLSSDDAALEHATLADLFTVPPPPSSTAATAAALTQQQQQQQSCSGDGDAAPDLSHLRHLFWRGQPVRVVVSGVNISDFYASGGVVPQHQPERRGGRGHRNTDNTHSNTKVDDAEPEQADAVDTTTAIATAGDVDAAPSTSSASARRETTKTQSFPKNCCQRCGSADHFTRHCDGSGAGSGDAAAAAAATAAATTPAVAAGGAPAKRTRHEGESATAAAASTPAAAATTARRTDAAAAAVTPTSTRPLASKTAPLVQRTSKDQCKFCGSDAHLSRHCPTKS</sequence>
<dbReference type="Proteomes" id="UP001430356">
    <property type="component" value="Unassembled WGS sequence"/>
</dbReference>
<feature type="compositionally biased region" description="Low complexity" evidence="1">
    <location>
        <begin position="299"/>
        <end position="309"/>
    </location>
</feature>
<name>A0AAW0EL10_9TRYP</name>
<feature type="region of interest" description="Disordered" evidence="1">
    <location>
        <begin position="299"/>
        <end position="330"/>
    </location>
</feature>
<protein>
    <recommendedName>
        <fullName evidence="4">CCHC-type domain-containing protein</fullName>
    </recommendedName>
</protein>
<dbReference type="AlphaFoldDB" id="A0AAW0EL10"/>